<evidence type="ECO:0000313" key="1">
    <source>
        <dbReference type="EMBL" id="KDR34525.1"/>
    </source>
</evidence>
<gene>
    <name evidence="1" type="ORF">BG57_05530</name>
</gene>
<sequence>MAGYRLFNDREPVRVANKRLAMLLRYMQIEHTTWRAWRRCADVTKLTRAATPAKSASDRR</sequence>
<dbReference type="STRING" id="1071679.BG57_05530"/>
<comment type="caution">
    <text evidence="1">The sequence shown here is derived from an EMBL/GenBank/DDBJ whole genome shotgun (WGS) entry which is preliminary data.</text>
</comment>
<protein>
    <submittedName>
        <fullName evidence="1">Uncharacterized protein</fullName>
    </submittedName>
</protein>
<reference evidence="1 2" key="1">
    <citation type="submission" date="2014-03" db="EMBL/GenBank/DDBJ databases">
        <title>Draft Genome Sequences of Four Burkholderia Strains.</title>
        <authorList>
            <person name="Liu X.Y."/>
            <person name="Li C.X."/>
            <person name="Xu J.H."/>
        </authorList>
    </citation>
    <scope>NUCLEOTIDE SEQUENCE [LARGE SCALE GENOMIC DNA]</scope>
    <source>
        <strain evidence="1 2">R27</strain>
    </source>
</reference>
<name>A0A069P1K0_9BURK</name>
<dbReference type="EMBL" id="JFHE01000013">
    <property type="protein sequence ID" value="KDR34525.1"/>
    <property type="molecule type" value="Genomic_DNA"/>
</dbReference>
<proteinExistence type="predicted"/>
<evidence type="ECO:0000313" key="2">
    <source>
        <dbReference type="Proteomes" id="UP000027439"/>
    </source>
</evidence>
<organism evidence="1 2">
    <name type="scientific">Caballeronia grimmiae</name>
    <dbReference type="NCBI Taxonomy" id="1071679"/>
    <lineage>
        <taxon>Bacteria</taxon>
        <taxon>Pseudomonadati</taxon>
        <taxon>Pseudomonadota</taxon>
        <taxon>Betaproteobacteria</taxon>
        <taxon>Burkholderiales</taxon>
        <taxon>Burkholderiaceae</taxon>
        <taxon>Caballeronia</taxon>
    </lineage>
</organism>
<dbReference type="Proteomes" id="UP000027439">
    <property type="component" value="Unassembled WGS sequence"/>
</dbReference>
<accession>A0A069P1K0</accession>
<dbReference type="AlphaFoldDB" id="A0A069P1K0"/>